<dbReference type="InterPro" id="IPR008209">
    <property type="entry name" value="PEP_carboxykinase_GTP"/>
</dbReference>
<gene>
    <name evidence="12" type="ORF">ANCCAN_13106</name>
</gene>
<keyword evidence="4" id="KW-0479">Metal-binding</keyword>
<dbReference type="STRING" id="29170.A0A368G979"/>
<dbReference type="OrthoDB" id="5834217at2759"/>
<evidence type="ECO:0000313" key="13">
    <source>
        <dbReference type="Proteomes" id="UP000252519"/>
    </source>
</evidence>
<dbReference type="Proteomes" id="UP000252519">
    <property type="component" value="Unassembled WGS sequence"/>
</dbReference>
<dbReference type="InterPro" id="IPR013035">
    <property type="entry name" value="PEP_carboxykinase_C"/>
</dbReference>
<accession>A0A368G979</accession>
<keyword evidence="13" id="KW-1185">Reference proteome</keyword>
<dbReference type="GO" id="GO:0046327">
    <property type="term" value="P:glycerol biosynthetic process from pyruvate"/>
    <property type="evidence" value="ECO:0007669"/>
    <property type="project" value="TreeGrafter"/>
</dbReference>
<dbReference type="InterPro" id="IPR035078">
    <property type="entry name" value="PEP_carboxykinase_GTP_N"/>
</dbReference>
<keyword evidence="9" id="KW-0456">Lyase</keyword>
<keyword evidence="8" id="KW-0464">Manganese</keyword>
<evidence type="ECO:0000256" key="2">
    <source>
        <dbReference type="ARBA" id="ARBA00005796"/>
    </source>
</evidence>
<dbReference type="GO" id="GO:0016301">
    <property type="term" value="F:kinase activity"/>
    <property type="evidence" value="ECO:0007669"/>
    <property type="project" value="UniProtKB-KW"/>
</dbReference>
<evidence type="ECO:0000256" key="6">
    <source>
        <dbReference type="ARBA" id="ARBA00022793"/>
    </source>
</evidence>
<dbReference type="GO" id="GO:0006094">
    <property type="term" value="P:gluconeogenesis"/>
    <property type="evidence" value="ECO:0007669"/>
    <property type="project" value="InterPro"/>
</dbReference>
<dbReference type="InterPro" id="IPR035077">
    <property type="entry name" value="PEP_carboxykinase_GTP_C"/>
</dbReference>
<feature type="non-terminal residue" evidence="12">
    <location>
        <position position="1"/>
    </location>
</feature>
<dbReference type="InterPro" id="IPR008210">
    <property type="entry name" value="PEP_carboxykinase_N"/>
</dbReference>
<dbReference type="Pfam" id="PF17297">
    <property type="entry name" value="PEPCK_N"/>
    <property type="match status" value="1"/>
</dbReference>
<dbReference type="GO" id="GO:0019543">
    <property type="term" value="P:propionate catabolic process"/>
    <property type="evidence" value="ECO:0007669"/>
    <property type="project" value="TreeGrafter"/>
</dbReference>
<evidence type="ECO:0000256" key="8">
    <source>
        <dbReference type="ARBA" id="ARBA00023211"/>
    </source>
</evidence>
<keyword evidence="12" id="KW-0418">Kinase</keyword>
<dbReference type="GO" id="GO:0005829">
    <property type="term" value="C:cytosol"/>
    <property type="evidence" value="ECO:0007669"/>
    <property type="project" value="TreeGrafter"/>
</dbReference>
<proteinExistence type="inferred from homology"/>
<organism evidence="12 13">
    <name type="scientific">Ancylostoma caninum</name>
    <name type="common">Dog hookworm</name>
    <dbReference type="NCBI Taxonomy" id="29170"/>
    <lineage>
        <taxon>Eukaryota</taxon>
        <taxon>Metazoa</taxon>
        <taxon>Ecdysozoa</taxon>
        <taxon>Nematoda</taxon>
        <taxon>Chromadorea</taxon>
        <taxon>Rhabditida</taxon>
        <taxon>Rhabditina</taxon>
        <taxon>Rhabditomorpha</taxon>
        <taxon>Strongyloidea</taxon>
        <taxon>Ancylostomatidae</taxon>
        <taxon>Ancylostomatinae</taxon>
        <taxon>Ancylostoma</taxon>
    </lineage>
</organism>
<evidence type="ECO:0000256" key="5">
    <source>
        <dbReference type="ARBA" id="ARBA00022741"/>
    </source>
</evidence>
<dbReference type="GO" id="GO:0071333">
    <property type="term" value="P:cellular response to glucose stimulus"/>
    <property type="evidence" value="ECO:0007669"/>
    <property type="project" value="TreeGrafter"/>
</dbReference>
<dbReference type="EC" id="4.1.1.32" evidence="3"/>
<evidence type="ECO:0000259" key="11">
    <source>
        <dbReference type="Pfam" id="PF17297"/>
    </source>
</evidence>
<dbReference type="GO" id="GO:0004613">
    <property type="term" value="F:phosphoenolpyruvate carboxykinase (GTP) activity"/>
    <property type="evidence" value="ECO:0007669"/>
    <property type="project" value="UniProtKB-EC"/>
</dbReference>
<reference evidence="12 13" key="1">
    <citation type="submission" date="2014-10" db="EMBL/GenBank/DDBJ databases">
        <title>Draft genome of the hookworm Ancylostoma caninum.</title>
        <authorList>
            <person name="Mitreva M."/>
        </authorList>
    </citation>
    <scope>NUCLEOTIDE SEQUENCE [LARGE SCALE GENOMIC DNA]</scope>
    <source>
        <strain evidence="12 13">Baltimore</strain>
    </source>
</reference>
<dbReference type="PANTHER" id="PTHR11561">
    <property type="entry name" value="PHOSPHOENOLPYRUVATE CARBOXYKINASE"/>
    <property type="match status" value="1"/>
</dbReference>
<keyword evidence="6" id="KW-0210">Decarboxylase</keyword>
<keyword evidence="12" id="KW-0670">Pyruvate</keyword>
<dbReference type="Pfam" id="PF00821">
    <property type="entry name" value="PEPCK_GTP"/>
    <property type="match status" value="1"/>
</dbReference>
<sequence>KLEQCRCFRRHAKSSWTFPHWISPTRFAVEIDSRFPGCMQGRVMYVIPFCLGPIGGRYSINAVQVTDSAFVVLNMRVIARVSSSIWDAIEQADFVRCVHSVGRPRPITARLNSNWICNTNQYFLAQRLAENDVWSYGSAFGENAFLSKKCVSLRLAMYRGWKGGWLALPAAVIAVKDQSGKEVFGCVSLPKGAGKTQLATMTPTLPGWQVRMLGDDVAWIRCGSDGRMHALAPENGLFGCTVRCTPENGGNLLKMISKNAILVNCASTNKGRFHWEGLESLLSKEERISDWRRENWSSDQMRLPSHMNCHFTAFTSGAPNAHPNWEASAGVPISLRTDEMPLIYETESWEHGVIMAAGIRTISYSALDTPCLFSFRARLSFCHEHNNFKEE</sequence>
<dbReference type="EMBL" id="JOJR01000256">
    <property type="protein sequence ID" value="RCN40964.1"/>
    <property type="molecule type" value="Genomic_DNA"/>
</dbReference>
<dbReference type="GO" id="GO:0042594">
    <property type="term" value="P:response to starvation"/>
    <property type="evidence" value="ECO:0007669"/>
    <property type="project" value="TreeGrafter"/>
</dbReference>
<dbReference type="Gene3D" id="3.40.449.10">
    <property type="entry name" value="Phosphoenolpyruvate Carboxykinase, domain 1"/>
    <property type="match status" value="1"/>
</dbReference>
<feature type="domain" description="Phosphoenolpyruvate carboxykinase C-terminal P-loop" evidence="10">
    <location>
        <begin position="165"/>
        <end position="364"/>
    </location>
</feature>
<dbReference type="AlphaFoldDB" id="A0A368G979"/>
<dbReference type="SUPFAM" id="SSF53795">
    <property type="entry name" value="PEP carboxykinase-like"/>
    <property type="match status" value="1"/>
</dbReference>
<evidence type="ECO:0000259" key="10">
    <source>
        <dbReference type="Pfam" id="PF00821"/>
    </source>
</evidence>
<dbReference type="GO" id="GO:0030145">
    <property type="term" value="F:manganese ion binding"/>
    <property type="evidence" value="ECO:0007669"/>
    <property type="project" value="TreeGrafter"/>
</dbReference>
<feature type="domain" description="Phosphoenolpyruvate carboxykinase GTP-utilising N-terminal" evidence="11">
    <location>
        <begin position="12"/>
        <end position="160"/>
    </location>
</feature>
<evidence type="ECO:0000313" key="12">
    <source>
        <dbReference type="EMBL" id="RCN40964.1"/>
    </source>
</evidence>
<dbReference type="GO" id="GO:0005525">
    <property type="term" value="F:GTP binding"/>
    <property type="evidence" value="ECO:0007669"/>
    <property type="project" value="UniProtKB-KW"/>
</dbReference>
<evidence type="ECO:0000256" key="7">
    <source>
        <dbReference type="ARBA" id="ARBA00023134"/>
    </source>
</evidence>
<dbReference type="GO" id="GO:0006107">
    <property type="term" value="P:oxaloacetate metabolic process"/>
    <property type="evidence" value="ECO:0007669"/>
    <property type="project" value="TreeGrafter"/>
</dbReference>
<dbReference type="GO" id="GO:0033993">
    <property type="term" value="P:response to lipid"/>
    <property type="evidence" value="ECO:0007669"/>
    <property type="project" value="TreeGrafter"/>
</dbReference>
<keyword evidence="12" id="KW-0808">Transferase</keyword>
<comment type="similarity">
    <text evidence="2">Belongs to the phosphoenolpyruvate carboxykinase [GTP] family.</text>
</comment>
<evidence type="ECO:0000256" key="3">
    <source>
        <dbReference type="ARBA" id="ARBA00012306"/>
    </source>
</evidence>
<comment type="cofactor">
    <cofactor evidence="1">
        <name>Mn(2+)</name>
        <dbReference type="ChEBI" id="CHEBI:29035"/>
    </cofactor>
</comment>
<dbReference type="PANTHER" id="PTHR11561:SF16">
    <property type="entry name" value="PHOSPHOENOLPYRUVATE CARBOXYKINASE (GTP)"/>
    <property type="match status" value="1"/>
</dbReference>
<keyword evidence="7" id="KW-0342">GTP-binding</keyword>
<keyword evidence="5" id="KW-0547">Nucleotide-binding</keyword>
<dbReference type="Gene3D" id="3.90.228.20">
    <property type="match status" value="2"/>
</dbReference>
<dbReference type="SUPFAM" id="SSF68923">
    <property type="entry name" value="PEP carboxykinase N-terminal domain"/>
    <property type="match status" value="1"/>
</dbReference>
<evidence type="ECO:0000256" key="1">
    <source>
        <dbReference type="ARBA" id="ARBA00001936"/>
    </source>
</evidence>
<comment type="caution">
    <text evidence="12">The sequence shown here is derived from an EMBL/GenBank/DDBJ whole genome shotgun (WGS) entry which is preliminary data.</text>
</comment>
<name>A0A368G979_ANCCA</name>
<evidence type="ECO:0000256" key="4">
    <source>
        <dbReference type="ARBA" id="ARBA00022723"/>
    </source>
</evidence>
<evidence type="ECO:0000256" key="9">
    <source>
        <dbReference type="ARBA" id="ARBA00023239"/>
    </source>
</evidence>
<protein>
    <recommendedName>
        <fullName evidence="3">phosphoenolpyruvate carboxykinase (GTP)</fullName>
        <ecNumber evidence="3">4.1.1.32</ecNumber>
    </recommendedName>
</protein>